<protein>
    <recommendedName>
        <fullName evidence="1">F-box domain-containing protein</fullName>
    </recommendedName>
</protein>
<comment type="caution">
    <text evidence="2">The sequence shown here is derived from an EMBL/GenBank/DDBJ whole genome shotgun (WGS) entry which is preliminary data.</text>
</comment>
<dbReference type="Pfam" id="PF00646">
    <property type="entry name" value="F-box"/>
    <property type="match status" value="1"/>
</dbReference>
<evidence type="ECO:0000313" key="3">
    <source>
        <dbReference type="Proteomes" id="UP000256328"/>
    </source>
</evidence>
<reference evidence="2 3" key="1">
    <citation type="journal article" date="2018" name="IMA Fungus">
        <title>IMA Genome-F 9: Draft genome sequence of Annulohypoxylon stygium, Aspergillus mulundensis, Berkeleyomyces basicola (syn. Thielaviopsis basicola), Ceratocystis smalleyi, two Cercospora beticola strains, Coleophoma cylindrospora, Fusarium fracticaudum, Phialophora cf. hyalina, and Morchella septimelata.</title>
        <authorList>
            <person name="Wingfield B.D."/>
            <person name="Bills G.F."/>
            <person name="Dong Y."/>
            <person name="Huang W."/>
            <person name="Nel W.J."/>
            <person name="Swalarsk-Parry B.S."/>
            <person name="Vaghefi N."/>
            <person name="Wilken P.M."/>
            <person name="An Z."/>
            <person name="de Beer Z.W."/>
            <person name="De Vos L."/>
            <person name="Chen L."/>
            <person name="Duong T.A."/>
            <person name="Gao Y."/>
            <person name="Hammerbacher A."/>
            <person name="Kikkert J.R."/>
            <person name="Li Y."/>
            <person name="Li H."/>
            <person name="Li K."/>
            <person name="Li Q."/>
            <person name="Liu X."/>
            <person name="Ma X."/>
            <person name="Naidoo K."/>
            <person name="Pethybridge S.J."/>
            <person name="Sun J."/>
            <person name="Steenkamp E.T."/>
            <person name="van der Nest M.A."/>
            <person name="van Wyk S."/>
            <person name="Wingfield M.J."/>
            <person name="Xiong C."/>
            <person name="Yue Q."/>
            <person name="Zhang X."/>
        </authorList>
    </citation>
    <scope>NUCLEOTIDE SEQUENCE [LARGE SCALE GENOMIC DNA]</scope>
    <source>
        <strain evidence="2 3">BP5796</strain>
    </source>
</reference>
<proteinExistence type="predicted"/>
<feature type="domain" description="F-box" evidence="1">
    <location>
        <begin position="64"/>
        <end position="102"/>
    </location>
</feature>
<dbReference type="OrthoDB" id="5139510at2759"/>
<dbReference type="Gene3D" id="3.80.10.10">
    <property type="entry name" value="Ribonuclease Inhibitor"/>
    <property type="match status" value="1"/>
</dbReference>
<dbReference type="Proteomes" id="UP000256328">
    <property type="component" value="Unassembled WGS sequence"/>
</dbReference>
<evidence type="ECO:0000259" key="1">
    <source>
        <dbReference type="Pfam" id="PF00646"/>
    </source>
</evidence>
<dbReference type="InterPro" id="IPR001810">
    <property type="entry name" value="F-box_dom"/>
</dbReference>
<dbReference type="InterPro" id="IPR032675">
    <property type="entry name" value="LRR_dom_sf"/>
</dbReference>
<evidence type="ECO:0000313" key="2">
    <source>
        <dbReference type="EMBL" id="RDW80378.1"/>
    </source>
</evidence>
<keyword evidence="3" id="KW-1185">Reference proteome</keyword>
<dbReference type="AlphaFoldDB" id="A0A3D8S282"/>
<organism evidence="2 3">
    <name type="scientific">Coleophoma crateriformis</name>
    <dbReference type="NCBI Taxonomy" id="565419"/>
    <lineage>
        <taxon>Eukaryota</taxon>
        <taxon>Fungi</taxon>
        <taxon>Dikarya</taxon>
        <taxon>Ascomycota</taxon>
        <taxon>Pezizomycotina</taxon>
        <taxon>Leotiomycetes</taxon>
        <taxon>Helotiales</taxon>
        <taxon>Dermateaceae</taxon>
        <taxon>Coleophoma</taxon>
    </lineage>
</organism>
<dbReference type="EMBL" id="PDLN01000007">
    <property type="protein sequence ID" value="RDW80378.1"/>
    <property type="molecule type" value="Genomic_DNA"/>
</dbReference>
<accession>A0A3D8S282</accession>
<name>A0A3D8S282_9HELO</name>
<gene>
    <name evidence="2" type="ORF">BP5796_05076</name>
</gene>
<dbReference type="SUPFAM" id="SSF52047">
    <property type="entry name" value="RNI-like"/>
    <property type="match status" value="1"/>
</dbReference>
<sequence length="479" mass="54324">MTCFHCRVRVKNITLPRFRQLYLGASTNGQLALVSRLPKIPTLDSSASSGDNSTSVSKVLVTALPEELLVKIFNLTNRCDYCGSDHYVVLLKVCKAFYRIVQPLLYKNIDIIQPTGLVPTGTRARLLHRTVKEKPALGTFCKDLQVYINSLQDVRDGDYVSAAELLQSFPCTTNFSVHGGFGHPPTWPLLKRAFQNMSFIKHLTLSRELWDLHMAPVCDVIQDMHLESLHLHGISARKDGIIWAAQNTDVKRTNTMTKLDISDFGETPKALRNLLELPKSLQHFRFGKVHHNPVFWELRSFQELLCSHRDSLVTVEIGAVGRRGGKGISFLKFPKLETLNISHWNFDFSPDIAAATLLAPNLHTFIWDFTIEDQHSESSSDFGEEQKLWVSRFAELAAAHKSALRKIVIIFNPDIYLESPIEEELDEIIQPWNLMAEAREVMKSTGIELSYDNKSAMQLYQQYREQQEREAIDDVAGSG</sequence>